<dbReference type="STRING" id="103372.F4WNF3"/>
<sequence length="592" mass="67640">MTSKYHHKQRLTPKHRDSLRLIFSVFTANDVRNLSVTKIITSLSFNILGHPLKGGLYDPSLGTTKNSSELCSTCGHNSSKCPGHFGHIELPVPVVNPLFHKALSMLLKLSCLSCFTLQIPSYIKLLLSAKLKLLYQGQLSDLDGLDHEVTSILSNIEQEEEQTEYIRNVIDTYMQNFFNRNRYNQIMPQNPENQANIKSVIMQWHAYIENILKQYVRTNKAGICMNCHDSLPKMSTLQNKIMISNKEIVKNSKEMLSCEVAHKLEMIMIMPDQSKEYLRQLWHNERDFLKIIVPCLELVDIEYPTDIFFFEVIPVLPPIVRPVNFLNGQMIEHPQTHIYKSIIQDCLVLRNVIQTIQDGGIDHLPQEGRLVFEQIKGITAVEKLHNAWQALQSNVNHLMDRDMNKSSESINGQGLKQILEKKEGIIRMHMMGKRVNFAARTVITPDPNLNIDEIGIEMFKYDKILDLNRLYSNDIYNISQTYGIEAANRVIVREIKDVFKMYGITVDVRHLSLIADYMTFDGTFKPLSRKGMENSASPLQQISFESSLGFLKTATLQGKKDDILSPSSRLMLGQPCKSGTGAFSILQSLYNM</sequence>
<dbReference type="PANTHER" id="PTHR19376">
    <property type="entry name" value="DNA-DIRECTED RNA POLYMERASE"/>
    <property type="match status" value="1"/>
</dbReference>
<dbReference type="Pfam" id="PF04998">
    <property type="entry name" value="RNA_pol_Rpb1_5"/>
    <property type="match status" value="1"/>
</dbReference>
<keyword evidence="2 6" id="KW-0240">DNA-directed RNA polymerase</keyword>
<dbReference type="Proteomes" id="UP000007755">
    <property type="component" value="Unassembled WGS sequence"/>
</dbReference>
<organism evidence="9">
    <name type="scientific">Acromyrmex echinatior</name>
    <name type="common">Panamanian leafcutter ant</name>
    <name type="synonym">Acromyrmex octospinosus echinatior</name>
    <dbReference type="NCBI Taxonomy" id="103372"/>
    <lineage>
        <taxon>Eukaryota</taxon>
        <taxon>Metazoa</taxon>
        <taxon>Ecdysozoa</taxon>
        <taxon>Arthropoda</taxon>
        <taxon>Hexapoda</taxon>
        <taxon>Insecta</taxon>
        <taxon>Pterygota</taxon>
        <taxon>Neoptera</taxon>
        <taxon>Endopterygota</taxon>
        <taxon>Hymenoptera</taxon>
        <taxon>Apocrita</taxon>
        <taxon>Aculeata</taxon>
        <taxon>Formicoidea</taxon>
        <taxon>Formicidae</taxon>
        <taxon>Myrmicinae</taxon>
        <taxon>Acromyrmex</taxon>
    </lineage>
</organism>
<dbReference type="InterPro" id="IPR044893">
    <property type="entry name" value="RNA_pol_Rpb1_clamp_domain"/>
</dbReference>
<dbReference type="EMBL" id="GL888237">
    <property type="protein sequence ID" value="EGI64146.1"/>
    <property type="molecule type" value="Genomic_DNA"/>
</dbReference>
<dbReference type="AlphaFoldDB" id="F4WNF3"/>
<evidence type="ECO:0000256" key="5">
    <source>
        <dbReference type="ARBA" id="ARBA00023163"/>
    </source>
</evidence>
<dbReference type="InterPro" id="IPR045867">
    <property type="entry name" value="DNA-dir_RpoC_beta_prime"/>
</dbReference>
<feature type="domain" description="RNA polymerase N-terminal" evidence="7">
    <location>
        <begin position="306"/>
        <end position="553"/>
    </location>
</feature>
<dbReference type="Gene3D" id="2.40.40.20">
    <property type="match status" value="1"/>
</dbReference>
<dbReference type="InParanoid" id="F4WNF3"/>
<dbReference type="GO" id="GO:0003677">
    <property type="term" value="F:DNA binding"/>
    <property type="evidence" value="ECO:0007669"/>
    <property type="project" value="InterPro"/>
</dbReference>
<comment type="similarity">
    <text evidence="1 6">Belongs to the RNA polymerase beta' chain family.</text>
</comment>
<dbReference type="Gene3D" id="1.10.150.390">
    <property type="match status" value="1"/>
</dbReference>
<keyword evidence="3 6" id="KW-0808">Transferase</keyword>
<dbReference type="InterPro" id="IPR007081">
    <property type="entry name" value="RNA_pol_Rpb1_5"/>
</dbReference>
<accession>F4WNF3</accession>
<dbReference type="SUPFAM" id="SSF64484">
    <property type="entry name" value="beta and beta-prime subunits of DNA dependent RNA-polymerase"/>
    <property type="match status" value="2"/>
</dbReference>
<dbReference type="eggNOG" id="KOG0262">
    <property type="taxonomic scope" value="Eukaryota"/>
</dbReference>
<keyword evidence="4 6" id="KW-0548">Nucleotidyltransferase</keyword>
<evidence type="ECO:0000256" key="1">
    <source>
        <dbReference type="ARBA" id="ARBA00006460"/>
    </source>
</evidence>
<evidence type="ECO:0000256" key="6">
    <source>
        <dbReference type="RuleBase" id="RU004279"/>
    </source>
</evidence>
<dbReference type="Pfam" id="PF04997">
    <property type="entry name" value="RNA_pol_Rpb1_1"/>
    <property type="match status" value="1"/>
</dbReference>
<evidence type="ECO:0000256" key="4">
    <source>
        <dbReference type="ARBA" id="ARBA00022695"/>
    </source>
</evidence>
<dbReference type="EC" id="2.7.7.6" evidence="6"/>
<comment type="function">
    <text evidence="6">DNA-dependent RNA polymerase catalyzes the transcription of DNA into RNA using the four ribonucleoside triphosphates as substrates.</text>
</comment>
<dbReference type="SMART" id="SM00663">
    <property type="entry name" value="RPOLA_N"/>
    <property type="match status" value="1"/>
</dbReference>
<evidence type="ECO:0000259" key="7">
    <source>
        <dbReference type="SMART" id="SM00663"/>
    </source>
</evidence>
<dbReference type="GO" id="GO:0006351">
    <property type="term" value="P:DNA-templated transcription"/>
    <property type="evidence" value="ECO:0007669"/>
    <property type="project" value="InterPro"/>
</dbReference>
<evidence type="ECO:0000313" key="8">
    <source>
        <dbReference type="EMBL" id="EGI64146.1"/>
    </source>
</evidence>
<dbReference type="OrthoDB" id="270392at2759"/>
<dbReference type="GO" id="GO:0003899">
    <property type="term" value="F:DNA-directed RNA polymerase activity"/>
    <property type="evidence" value="ECO:0007669"/>
    <property type="project" value="UniProtKB-EC"/>
</dbReference>
<dbReference type="GO" id="GO:0005736">
    <property type="term" value="C:RNA polymerase I complex"/>
    <property type="evidence" value="ECO:0007669"/>
    <property type="project" value="TreeGrafter"/>
</dbReference>
<name>F4WNF3_ACREC</name>
<protein>
    <recommendedName>
        <fullName evidence="6">DNA-directed RNA polymerase subunit</fullName>
        <ecNumber evidence="6">2.7.7.6</ecNumber>
    </recommendedName>
</protein>
<dbReference type="Gene3D" id="4.10.860.120">
    <property type="entry name" value="RNA polymerase II, clamp domain"/>
    <property type="match status" value="1"/>
</dbReference>
<evidence type="ECO:0000313" key="9">
    <source>
        <dbReference type="Proteomes" id="UP000007755"/>
    </source>
</evidence>
<keyword evidence="5 6" id="KW-0804">Transcription</keyword>
<proteinExistence type="inferred from homology"/>
<dbReference type="InterPro" id="IPR006592">
    <property type="entry name" value="RNA_pol_N"/>
</dbReference>
<reference evidence="8" key="1">
    <citation type="submission" date="2011-02" db="EMBL/GenBank/DDBJ databases">
        <title>The genome of the leaf-cutting ant Acromyrmex echinatior suggests key adaptations to social evolution and fungus farming.</title>
        <authorList>
            <person name="Nygaard S."/>
            <person name="Zhang G."/>
        </authorList>
    </citation>
    <scope>NUCLEOTIDE SEQUENCE</scope>
</reference>
<evidence type="ECO:0000256" key="3">
    <source>
        <dbReference type="ARBA" id="ARBA00022679"/>
    </source>
</evidence>
<dbReference type="PANTHER" id="PTHR19376:SF11">
    <property type="entry name" value="DNA-DIRECTED RNA POLYMERASE I SUBUNIT RPA1"/>
    <property type="match status" value="1"/>
</dbReference>
<keyword evidence="9" id="KW-1185">Reference proteome</keyword>
<dbReference type="InterPro" id="IPR007080">
    <property type="entry name" value="RNA_pol_Rpb1_1"/>
</dbReference>
<comment type="catalytic activity">
    <reaction evidence="6">
        <text>RNA(n) + a ribonucleoside 5'-triphosphate = RNA(n+1) + diphosphate</text>
        <dbReference type="Rhea" id="RHEA:21248"/>
        <dbReference type="Rhea" id="RHEA-COMP:14527"/>
        <dbReference type="Rhea" id="RHEA-COMP:17342"/>
        <dbReference type="ChEBI" id="CHEBI:33019"/>
        <dbReference type="ChEBI" id="CHEBI:61557"/>
        <dbReference type="ChEBI" id="CHEBI:140395"/>
        <dbReference type="EC" id="2.7.7.6"/>
    </reaction>
</comment>
<evidence type="ECO:0000256" key="2">
    <source>
        <dbReference type="ARBA" id="ARBA00022478"/>
    </source>
</evidence>
<gene>
    <name evidence="8" type="ORF">G5I_07306</name>
</gene>